<dbReference type="InterPro" id="IPR011335">
    <property type="entry name" value="Restrct_endonuc-II-like"/>
</dbReference>
<dbReference type="InterPro" id="IPR007569">
    <property type="entry name" value="DUF559"/>
</dbReference>
<name>A0ABQ1JTT0_9PROT</name>
<dbReference type="Proteomes" id="UP000628854">
    <property type="component" value="Unassembled WGS sequence"/>
</dbReference>
<dbReference type="GO" id="GO:0008168">
    <property type="term" value="F:methyltransferase activity"/>
    <property type="evidence" value="ECO:0007669"/>
    <property type="project" value="UniProtKB-KW"/>
</dbReference>
<keyword evidence="2" id="KW-0808">Transferase</keyword>
<dbReference type="CDD" id="cd01038">
    <property type="entry name" value="Endonuclease_DUF559"/>
    <property type="match status" value="1"/>
</dbReference>
<organism evidence="2 3">
    <name type="scientific">Henriciella pelagia</name>
    <dbReference type="NCBI Taxonomy" id="1977912"/>
    <lineage>
        <taxon>Bacteria</taxon>
        <taxon>Pseudomonadati</taxon>
        <taxon>Pseudomonadota</taxon>
        <taxon>Alphaproteobacteria</taxon>
        <taxon>Hyphomonadales</taxon>
        <taxon>Hyphomonadaceae</taxon>
        <taxon>Henriciella</taxon>
    </lineage>
</organism>
<comment type="caution">
    <text evidence="2">The sequence shown here is derived from an EMBL/GenBank/DDBJ whole genome shotgun (WGS) entry which is preliminary data.</text>
</comment>
<dbReference type="RefSeq" id="WP_084391875.1">
    <property type="nucleotide sequence ID" value="NZ_BMKF01000002.1"/>
</dbReference>
<dbReference type="Pfam" id="PF04480">
    <property type="entry name" value="DUF559"/>
    <property type="match status" value="1"/>
</dbReference>
<dbReference type="PANTHER" id="PTHR38590:SF1">
    <property type="entry name" value="BLL0828 PROTEIN"/>
    <property type="match status" value="1"/>
</dbReference>
<feature type="domain" description="DUF559" evidence="1">
    <location>
        <begin position="8"/>
        <end position="113"/>
    </location>
</feature>
<evidence type="ECO:0000259" key="1">
    <source>
        <dbReference type="Pfam" id="PF04480"/>
    </source>
</evidence>
<dbReference type="EMBL" id="BMKF01000002">
    <property type="protein sequence ID" value="GGB74613.1"/>
    <property type="molecule type" value="Genomic_DNA"/>
</dbReference>
<evidence type="ECO:0000313" key="3">
    <source>
        <dbReference type="Proteomes" id="UP000628854"/>
    </source>
</evidence>
<dbReference type="InterPro" id="IPR047216">
    <property type="entry name" value="Endonuclease_DUF559_bact"/>
</dbReference>
<keyword evidence="3" id="KW-1185">Reference proteome</keyword>
<dbReference type="SUPFAM" id="SSF52980">
    <property type="entry name" value="Restriction endonuclease-like"/>
    <property type="match status" value="1"/>
</dbReference>
<dbReference type="PANTHER" id="PTHR38590">
    <property type="entry name" value="BLL0828 PROTEIN"/>
    <property type="match status" value="1"/>
</dbReference>
<protein>
    <submittedName>
        <fullName evidence="2">DNA methylase</fullName>
    </submittedName>
</protein>
<reference evidence="3" key="1">
    <citation type="journal article" date="2019" name="Int. J. Syst. Evol. Microbiol.">
        <title>The Global Catalogue of Microorganisms (GCM) 10K type strain sequencing project: providing services to taxonomists for standard genome sequencing and annotation.</title>
        <authorList>
            <consortium name="The Broad Institute Genomics Platform"/>
            <consortium name="The Broad Institute Genome Sequencing Center for Infectious Disease"/>
            <person name="Wu L."/>
            <person name="Ma J."/>
        </authorList>
    </citation>
    <scope>NUCLEOTIDE SEQUENCE [LARGE SCALE GENOMIC DNA]</scope>
    <source>
        <strain evidence="3">CGMCC 1.15928</strain>
    </source>
</reference>
<gene>
    <name evidence="2" type="ORF">GCM10011503_24130</name>
</gene>
<keyword evidence="2" id="KW-0489">Methyltransferase</keyword>
<proteinExistence type="predicted"/>
<evidence type="ECO:0000313" key="2">
    <source>
        <dbReference type="EMBL" id="GGB74613.1"/>
    </source>
</evidence>
<dbReference type="Gene3D" id="3.40.960.10">
    <property type="entry name" value="VSR Endonuclease"/>
    <property type="match status" value="1"/>
</dbReference>
<dbReference type="GO" id="GO:0032259">
    <property type="term" value="P:methylation"/>
    <property type="evidence" value="ECO:0007669"/>
    <property type="project" value="UniProtKB-KW"/>
</dbReference>
<sequence length="120" mass="13840">MKANPVIRRRAQALRSELTDAERILWSKLKGRQVNGWQFRNQHPVGPYIADFACVKARLIIEVDGASHTEDAQLAHDERRSAFLRKQGWHVHRVWNIDIYNNLNAVLDGIHALLPPSTQR</sequence>
<accession>A0ABQ1JTT0</accession>